<dbReference type="Proteomes" id="UP000005713">
    <property type="component" value="Unassembled WGS sequence"/>
</dbReference>
<accession>A3K1B5</accession>
<evidence type="ECO:0000313" key="1">
    <source>
        <dbReference type="EMBL" id="EBA08711.1"/>
    </source>
</evidence>
<dbReference type="RefSeq" id="WP_005857444.1">
    <property type="nucleotide sequence ID" value="NZ_AAYA01000004.1"/>
</dbReference>
<dbReference type="AlphaFoldDB" id="A3K1B5"/>
<reference evidence="1 2" key="1">
    <citation type="submission" date="2006-06" db="EMBL/GenBank/DDBJ databases">
        <authorList>
            <person name="Moran M.A."/>
            <person name="Ferriera S."/>
            <person name="Johnson J."/>
            <person name="Kravitz S."/>
            <person name="Beeson K."/>
            <person name="Sutton G."/>
            <person name="Rogers Y.-H."/>
            <person name="Friedman R."/>
            <person name="Frazier M."/>
            <person name="Venter J.C."/>
        </authorList>
    </citation>
    <scope>NUCLEOTIDE SEQUENCE [LARGE SCALE GENOMIC DNA]</scope>
    <source>
        <strain evidence="1 2">E-37</strain>
    </source>
</reference>
<gene>
    <name evidence="1" type="ORF">SSE37_03675</name>
</gene>
<sequence>MSGQYRLTGTLTEAQADLFYEFGFSLNILLDVSHAIRVRTIRADRPKDPIITKPIELDCQMEKFGTTQKYTRFLRACAALGAASPLYNFGQQLQAEGAKVDLPPNKQLEAVIGKSKIKLEFPDFDNSIAALDQLVAGTEAANAVLAARAADEDAFDALQPAVRSSMGMFVRKNNLQFKRHGAAEGAPRTAYRG</sequence>
<dbReference type="OrthoDB" id="9822271at2"/>
<organism evidence="1 2">
    <name type="scientific">Sagittula stellata (strain ATCC 700073 / DSM 11524 / E-37)</name>
    <dbReference type="NCBI Taxonomy" id="388399"/>
    <lineage>
        <taxon>Bacteria</taxon>
        <taxon>Pseudomonadati</taxon>
        <taxon>Pseudomonadota</taxon>
        <taxon>Alphaproteobacteria</taxon>
        <taxon>Rhodobacterales</taxon>
        <taxon>Roseobacteraceae</taxon>
        <taxon>Sagittula</taxon>
    </lineage>
</organism>
<keyword evidence="2" id="KW-1185">Reference proteome</keyword>
<dbReference type="EMBL" id="AAYA01000004">
    <property type="protein sequence ID" value="EBA08711.1"/>
    <property type="molecule type" value="Genomic_DNA"/>
</dbReference>
<proteinExistence type="predicted"/>
<protein>
    <submittedName>
        <fullName evidence="1">Uncharacterized protein</fullName>
    </submittedName>
</protein>
<comment type="caution">
    <text evidence="1">The sequence shown here is derived from an EMBL/GenBank/DDBJ whole genome shotgun (WGS) entry which is preliminary data.</text>
</comment>
<name>A3K1B5_SAGS3</name>
<evidence type="ECO:0000313" key="2">
    <source>
        <dbReference type="Proteomes" id="UP000005713"/>
    </source>
</evidence>